<evidence type="ECO:0000259" key="7">
    <source>
        <dbReference type="Pfam" id="PF01103"/>
    </source>
</evidence>
<dbReference type="InterPro" id="IPR039910">
    <property type="entry name" value="D15-like"/>
</dbReference>
<comment type="subcellular location">
    <subcellularLocation>
        <location evidence="1">Mitochondrion outer membrane</location>
        <topology evidence="1">Multi-pass membrane protein</topology>
    </subcellularLocation>
</comment>
<keyword evidence="6" id="KW-0175">Coiled coil</keyword>
<dbReference type="InterPro" id="IPR000184">
    <property type="entry name" value="Bac_surfAg_D15"/>
</dbReference>
<dbReference type="Pfam" id="PF01103">
    <property type="entry name" value="Omp85"/>
    <property type="match status" value="1"/>
</dbReference>
<evidence type="ECO:0000313" key="9">
    <source>
        <dbReference type="Proteomes" id="UP000292447"/>
    </source>
</evidence>
<evidence type="ECO:0000256" key="5">
    <source>
        <dbReference type="ARBA" id="ARBA00023136"/>
    </source>
</evidence>
<protein>
    <submittedName>
        <fullName evidence="8">Outer membrane protein insertion porin family</fullName>
    </submittedName>
</protein>
<keyword evidence="9" id="KW-1185">Reference proteome</keyword>
<evidence type="ECO:0000256" key="6">
    <source>
        <dbReference type="SAM" id="Coils"/>
    </source>
</evidence>
<evidence type="ECO:0000256" key="1">
    <source>
        <dbReference type="ARBA" id="ARBA00004374"/>
    </source>
</evidence>
<feature type="coiled-coil region" evidence="6">
    <location>
        <begin position="17"/>
        <end position="44"/>
    </location>
</feature>
<gene>
    <name evidence="8" type="primary">MPUL0F00610</name>
    <name evidence="8" type="ORF">METSCH_F00610</name>
</gene>
<accession>A0A4P6XSJ6</accession>
<dbReference type="GO" id="GO:0005741">
    <property type="term" value="C:mitochondrial outer membrane"/>
    <property type="evidence" value="ECO:0007669"/>
    <property type="project" value="UniProtKB-SubCell"/>
</dbReference>
<evidence type="ECO:0000313" key="8">
    <source>
        <dbReference type="EMBL" id="QBM90480.1"/>
    </source>
</evidence>
<dbReference type="STRING" id="2163413.A0A4P6XSJ6"/>
<organism evidence="8 9">
    <name type="scientific">Metschnikowia aff. pulcherrima</name>
    <dbReference type="NCBI Taxonomy" id="2163413"/>
    <lineage>
        <taxon>Eukaryota</taxon>
        <taxon>Fungi</taxon>
        <taxon>Dikarya</taxon>
        <taxon>Ascomycota</taxon>
        <taxon>Saccharomycotina</taxon>
        <taxon>Pichiomycetes</taxon>
        <taxon>Metschnikowiaceae</taxon>
        <taxon>Metschnikowia</taxon>
    </lineage>
</organism>
<evidence type="ECO:0000256" key="3">
    <source>
        <dbReference type="ARBA" id="ARBA00022452"/>
    </source>
</evidence>
<dbReference type="PANTHER" id="PTHR12815">
    <property type="entry name" value="SORTING AND ASSEMBLY MACHINERY SAMM50 PROTEIN FAMILY MEMBER"/>
    <property type="match status" value="1"/>
</dbReference>
<evidence type="ECO:0000256" key="2">
    <source>
        <dbReference type="ARBA" id="ARBA00010913"/>
    </source>
</evidence>
<evidence type="ECO:0000256" key="4">
    <source>
        <dbReference type="ARBA" id="ARBA00022692"/>
    </source>
</evidence>
<dbReference type="Proteomes" id="UP000292447">
    <property type="component" value="Chromosome VI"/>
</dbReference>
<proteinExistence type="inferred from homology"/>
<keyword evidence="4" id="KW-0812">Transmembrane</keyword>
<keyword evidence="5" id="KW-0472">Membrane</keyword>
<sequence length="488" mass="55260">MSLDHEDLLMDRLGPSKVESEIKLSNEEKELQKVVEEKQQLMIDQSRSFMEDLFAEGSTTPVKVKNVQITNGQQLRNSFLYHQFRPLLDRDLITLAEFLRGLDQVYHNLTKHDIIEQCQISLHQLPKLKWSRLPQNTLDMVPVFNILPQKRFFAKTGTNIGNGEGDGYIQFQLKNLFGGAENLVFDAVTGTKTPSSYLLNYSQPINNDARLLWDSLVFVNTRKLDWIQSSVDTKGVTHKITSLFDSKLNFDVSLENSWRQLSNHGSRSMEVITQLMDTFKSSVLFNLKYDSRDHHITPTSGYFARFGLEKCGLFLFNNVSFTKLVLEGQVARKLNENHILVASNRAGALFGTGNQPSNVLDRFHLGGPNDVRSFLLQGLGPKDNNSSVGGDYFVSGGLSLMSQIPKTPKDSNFKFHSFLNFGKLIRGGDTWYNVLKKLSREHTISMGTGILYNHPQARFELNFVLPLTAQSTDHLRKGIQYGVGISFL</sequence>
<dbReference type="PANTHER" id="PTHR12815:SF18">
    <property type="entry name" value="SORTING AND ASSEMBLY MACHINERY COMPONENT 50 HOMOLOG"/>
    <property type="match status" value="1"/>
</dbReference>
<dbReference type="Gene3D" id="2.40.160.50">
    <property type="entry name" value="membrane protein fhac: a member of the omp85/tpsb transporter family"/>
    <property type="match status" value="1"/>
</dbReference>
<feature type="domain" description="Bacterial surface antigen (D15)" evidence="7">
    <location>
        <begin position="175"/>
        <end position="487"/>
    </location>
</feature>
<reference evidence="9" key="1">
    <citation type="submission" date="2019-03" db="EMBL/GenBank/DDBJ databases">
        <title>Snf2 controls pulcherriminic acid biosynthesis and connects pigmentation and antifungal activity of the yeast Metschnikowia pulcherrima.</title>
        <authorList>
            <person name="Gore-Lloyd D."/>
            <person name="Sumann I."/>
            <person name="Brachmann A.O."/>
            <person name="Schneeberger K."/>
            <person name="Ortiz-Merino R.A."/>
            <person name="Moreno-Beltran M."/>
            <person name="Schlaefli M."/>
            <person name="Kirner P."/>
            <person name="Santos Kron A."/>
            <person name="Wolfe K.H."/>
            <person name="Piel J."/>
            <person name="Ahrens C.H."/>
            <person name="Henk D."/>
            <person name="Freimoser F.M."/>
        </authorList>
    </citation>
    <scope>NUCLEOTIDE SEQUENCE [LARGE SCALE GENOMIC DNA]</scope>
    <source>
        <strain evidence="9">APC 1.2</strain>
    </source>
</reference>
<dbReference type="EMBL" id="CP034461">
    <property type="protein sequence ID" value="QBM90480.1"/>
    <property type="molecule type" value="Genomic_DNA"/>
</dbReference>
<dbReference type="GO" id="GO:0045040">
    <property type="term" value="P:protein insertion into mitochondrial outer membrane"/>
    <property type="evidence" value="ECO:0007669"/>
    <property type="project" value="TreeGrafter"/>
</dbReference>
<dbReference type="AlphaFoldDB" id="A0A4P6XSJ6"/>
<keyword evidence="3" id="KW-1134">Transmembrane beta strand</keyword>
<comment type="similarity">
    <text evidence="2">Belongs to the SAM50/omp85 family.</text>
</comment>
<name>A0A4P6XSJ6_9ASCO</name>